<sequence>MNRTEYPATLTCDYICVFCALIFLLMMCPAGLTAQSFDYEEHPRLDFELMNLELDLGIQPQNLRFEGAANYQLEANIDGADTLIVHTAHLDVRSTTVDGNNVEFQLQNDSLFIPVSDSAEYGESFEVRIRYSGDSQFGLLKNGNGTVWTSYLPQAQRHWVPIIENPHVTLQTTFNISVPSDYQVWATGRKTGENEVNESTIQYNFSSETEIPATDLAFAIGQLESTSTTYGIKRINLAIEEGLTDEIVVQELLQTAYDELQAVEEGMQSEFPFERLNVIVLEDHNWETRSWGASTIFLYENAGDIKQQLLRGIIGQWIGSRQRAAQWEDGDIITLYQTIAYESLNDSLSIFEVKDRPDKGEQSLYDVYSPEYWNGWQNQWERWQGGSWGAVVAGLYPNLLNQMLPVISWKDFANHWYQQSGQPMFDAPNIVTKTGKNSSRDSVSVADTVVYEVNYQTGGAGQNLRLTFEADGREVFDEIVTLQAHRVYENGSESDEVSFTGARDSVDISISADMRTLRLEVPDGIPLKLREHKPVSFLLYELRNSETLEQRVQAAGNLGTHTENPDLQLAITDMLESGVDPRVHAALLTSLAEITQGAAGTEQMFLNALDYEYPLIQKAALGALKYYPDNAEILKAVKSMTANTDDPSLFRQGVAVMSDIAGEKEMQQFFTEIVQQDTVGHRSLAAINQLLKMGQTDLLSEMDQFLENSYDYSVRAEAFEILIEHDDSAQNWLTRAKEFLNESPDPRIRYLAVRGLLEHQNSDIQSFLEEYQPDEYDARVYNLIQREIE</sequence>
<gene>
    <name evidence="2" type="ORF">LQ318_01300</name>
</gene>
<dbReference type="Proteomes" id="UP001207337">
    <property type="component" value="Unassembled WGS sequence"/>
</dbReference>
<dbReference type="InterPro" id="IPR042097">
    <property type="entry name" value="Aminopeptidase_N-like_N_sf"/>
</dbReference>
<dbReference type="PANTHER" id="PTHR45726:SF3">
    <property type="entry name" value="LEUKOTRIENE A-4 HYDROLASE"/>
    <property type="match status" value="1"/>
</dbReference>
<dbReference type="PANTHER" id="PTHR45726">
    <property type="entry name" value="LEUKOTRIENE A-4 HYDROLASE"/>
    <property type="match status" value="1"/>
</dbReference>
<evidence type="ECO:0000259" key="1">
    <source>
        <dbReference type="Pfam" id="PF17900"/>
    </source>
</evidence>
<evidence type="ECO:0000313" key="2">
    <source>
        <dbReference type="EMBL" id="MCW9711526.1"/>
    </source>
</evidence>
<dbReference type="SUPFAM" id="SSF63737">
    <property type="entry name" value="Leukotriene A4 hydrolase N-terminal domain"/>
    <property type="match status" value="1"/>
</dbReference>
<dbReference type="InterPro" id="IPR045357">
    <property type="entry name" value="Aminopeptidase_N-like_N"/>
</dbReference>
<dbReference type="InterPro" id="IPR011989">
    <property type="entry name" value="ARM-like"/>
</dbReference>
<dbReference type="Pfam" id="PF17900">
    <property type="entry name" value="Peptidase_M1_N"/>
    <property type="match status" value="1"/>
</dbReference>
<dbReference type="SUPFAM" id="SSF48371">
    <property type="entry name" value="ARM repeat"/>
    <property type="match status" value="1"/>
</dbReference>
<keyword evidence="3" id="KW-1185">Reference proteome</keyword>
<dbReference type="InterPro" id="IPR034015">
    <property type="entry name" value="M1_LTA4H"/>
</dbReference>
<dbReference type="Gene3D" id="2.60.40.1730">
    <property type="entry name" value="tricorn interacting facor f3 domain"/>
    <property type="match status" value="1"/>
</dbReference>
<proteinExistence type="predicted"/>
<organism evidence="2 3">
    <name type="scientific">Fodinibius salicampi</name>
    <dbReference type="NCBI Taxonomy" id="1920655"/>
    <lineage>
        <taxon>Bacteria</taxon>
        <taxon>Pseudomonadati</taxon>
        <taxon>Balneolota</taxon>
        <taxon>Balneolia</taxon>
        <taxon>Balneolales</taxon>
        <taxon>Balneolaceae</taxon>
        <taxon>Fodinibius</taxon>
    </lineage>
</organism>
<evidence type="ECO:0000313" key="3">
    <source>
        <dbReference type="Proteomes" id="UP001207337"/>
    </source>
</evidence>
<accession>A0ABT3PUK9</accession>
<dbReference type="RefSeq" id="WP_265786811.1">
    <property type="nucleotide sequence ID" value="NZ_BAABRS010000001.1"/>
</dbReference>
<protein>
    <recommendedName>
        <fullName evidence="1">Aminopeptidase N-like N-terminal domain-containing protein</fullName>
    </recommendedName>
</protein>
<dbReference type="InterPro" id="IPR016024">
    <property type="entry name" value="ARM-type_fold"/>
</dbReference>
<dbReference type="EMBL" id="JAJNDC010000001">
    <property type="protein sequence ID" value="MCW9711526.1"/>
    <property type="molecule type" value="Genomic_DNA"/>
</dbReference>
<name>A0ABT3PUK9_9BACT</name>
<feature type="domain" description="Aminopeptidase N-like N-terminal" evidence="1">
    <location>
        <begin position="53"/>
        <end position="212"/>
    </location>
</feature>
<dbReference type="Gene3D" id="1.25.10.10">
    <property type="entry name" value="Leucine-rich Repeat Variant"/>
    <property type="match status" value="1"/>
</dbReference>
<comment type="caution">
    <text evidence="2">The sequence shown here is derived from an EMBL/GenBank/DDBJ whole genome shotgun (WGS) entry which is preliminary data.</text>
</comment>
<reference evidence="2 3" key="1">
    <citation type="submission" date="2021-11" db="EMBL/GenBank/DDBJ databases">
        <title>Aliifidinibius sp. nov., a new bacterium isolated from saline soil.</title>
        <authorList>
            <person name="Galisteo C."/>
            <person name="De La Haba R."/>
            <person name="Sanchez-Porro C."/>
            <person name="Ventosa A."/>
        </authorList>
    </citation>
    <scope>NUCLEOTIDE SEQUENCE [LARGE SCALE GENOMIC DNA]</scope>
    <source>
        <strain evidence="2 3">KACC 190600</strain>
    </source>
</reference>